<dbReference type="InterPro" id="IPR007696">
    <property type="entry name" value="DNA_mismatch_repair_MutS_core"/>
</dbReference>
<sequence length="1310" mass="148689">MDRQHVMERLREILKPELLTAAYLWKWPWPKSQQPNGAEVGHFHFQPSSDQEQAFYDLVFYQVIKPISDLSLNALLDTDWTRLLPESSQQDYPEKALGLITIIDQFRILGSGYGKRYTRAFFDPLAEKLARQLIGLPMDKRPDGKAAWMSRGYSFEEWIVRTLWFFAPPVHSDKFMTADRAAVKEWLHYIRAELEEHSHQEDPFAELEPADDVDIRAFERILIAGPPKKSYADPKKEATTYDYAFWWIRILNSHFAVTDMCGHYPYWRRWEGFELTEEDETFMRATTVFGYLPEDEAILQQVRQDKLDGVWQPLPSNPEFEKSKRGLFVFLILIIILNLILILLILILILVLWILSNHTKAKMDPRRRPPSTSRSTSRSSSYSTAINNGTTTSYRISNHNGTGTGTGNLASTSHTTTKRVSTSNPFYTAYDTTESRPPTRRQSAARPGTAATTRPRTGYSTLGVENQEVICAVSESRGISPSVGLAFINLDTSESVLCQLNDSQTYVRTTHKLAVFNPSQILVISSIASPKTKLFSIIEDSLESIDADIVLLDRQYWSEGAGLDYVDQLAFESDVESIKTSVSGKYYTVCSFAALMKYADLGLARRFSSRSLRIKYEPSEGSMMIDVATLQSLELVQNLCNPQSRDCLFGLLNETLTYMGGRLLRSNILQPVTDPETLGKRYDAVEELSTKEEMFYAVRQALKPFLDGDKILTQLISVPKEASPFVAEQAINNVIMLKHLVSLVKPVFEALTGARSEMLQTIRLMCTSENTEPVEVIINNIINEDTSYARAPLDLRNQRTYAVKSGLNGLLDVARQTYKESMEDALTHIEQMAEEHSLPLQTKFDNKRQFFLRIRADELEGRDLPPVFINVYKNKDCLEFQTLDIVKRNQKIGDAHMEVVLMSDNSIKQLIEDVRGHMANLFKICECVAMLDMLCSFAHLVSIQDYTRPMISETLAIRAGRHPIREKIHSNIKFIPNDVYATQQTRTQIITGCNMSGKSTYIRSIALMTIMAQIGSFVPAQHAAFPIIRQLFARVSLDDSIEANVSTFSAEMRETAFILRNIDRSSMAIMDELGRGTSTRDGIAIALAIAEALVESRALVWFATHFRDLANIMRERNGVINLHLAVDMSEDDKMEMLYRVAQGTVEEQHYGLKLAKVLPFPPDVLQHAELVATTIEQQTQQRKKNSIGIVNARRRKLLLNVKEHLLLARDSKMDDTHLKGWLQNLQNEFVALMSAQDEEEERLAGWVEPEGEEDFLEEDQAEQSMDSAEQSLPRIFVDGYLTEHNSARSEEESTGRSTAGDTSRHITTTS</sequence>
<dbReference type="GO" id="GO:0005524">
    <property type="term" value="F:ATP binding"/>
    <property type="evidence" value="ECO:0007669"/>
    <property type="project" value="UniProtKB-KW"/>
</dbReference>
<evidence type="ECO:0000313" key="14">
    <source>
        <dbReference type="Proteomes" id="UP001296104"/>
    </source>
</evidence>
<comment type="similarity">
    <text evidence="1">Belongs to the DNA mismatch repair MutS family. MSH3 subfamily.</text>
</comment>
<evidence type="ECO:0000256" key="11">
    <source>
        <dbReference type="SAM" id="Phobius"/>
    </source>
</evidence>
<evidence type="ECO:0000259" key="12">
    <source>
        <dbReference type="PROSITE" id="PS00486"/>
    </source>
</evidence>
<comment type="caution">
    <text evidence="13">The sequence shown here is derived from an EMBL/GenBank/DDBJ whole genome shotgun (WGS) entry which is preliminary data.</text>
</comment>
<keyword evidence="3" id="KW-0547">Nucleotide-binding</keyword>
<dbReference type="GO" id="GO:0005634">
    <property type="term" value="C:nucleus"/>
    <property type="evidence" value="ECO:0007669"/>
    <property type="project" value="TreeGrafter"/>
</dbReference>
<comment type="subunit">
    <text evidence="7">Heterodimer consisting of MSH2-MSH3 (MutS beta). Forms a ternary complex with MutL alpha (MLH1-PMS1).</text>
</comment>
<dbReference type="InterPro" id="IPR007860">
    <property type="entry name" value="DNA_mmatch_repair_MutS_con_dom"/>
</dbReference>
<dbReference type="FunFam" id="3.40.50.300:FF:000870">
    <property type="entry name" value="MutS protein homolog 4"/>
    <property type="match status" value="1"/>
</dbReference>
<keyword evidence="4" id="KW-0067">ATP-binding</keyword>
<feature type="region of interest" description="Disordered" evidence="10">
    <location>
        <begin position="1253"/>
        <end position="1310"/>
    </location>
</feature>
<keyword evidence="14" id="KW-1185">Reference proteome</keyword>
<dbReference type="SUPFAM" id="SSF53150">
    <property type="entry name" value="DNA repair protein MutS, domain II"/>
    <property type="match status" value="1"/>
</dbReference>
<dbReference type="InterPro" id="IPR027417">
    <property type="entry name" value="P-loop_NTPase"/>
</dbReference>
<dbReference type="InterPro" id="IPR036187">
    <property type="entry name" value="DNA_mismatch_repair_MutS_sf"/>
</dbReference>
<evidence type="ECO:0000256" key="1">
    <source>
        <dbReference type="ARBA" id="ARBA00007094"/>
    </source>
</evidence>
<accession>A0AAI8YTG1</accession>
<evidence type="ECO:0000313" key="13">
    <source>
        <dbReference type="EMBL" id="CAK3852593.1"/>
    </source>
</evidence>
<feature type="compositionally biased region" description="Basic and acidic residues" evidence="10">
    <location>
        <begin position="1285"/>
        <end position="1294"/>
    </location>
</feature>
<dbReference type="PANTHER" id="PTHR11361">
    <property type="entry name" value="DNA MISMATCH REPAIR PROTEIN MUTS FAMILY MEMBER"/>
    <property type="match status" value="1"/>
</dbReference>
<dbReference type="Pfam" id="PF05192">
    <property type="entry name" value="MutS_III"/>
    <property type="match status" value="1"/>
</dbReference>
<dbReference type="Pfam" id="PF05190">
    <property type="entry name" value="MutS_IV"/>
    <property type="match status" value="1"/>
</dbReference>
<organism evidence="13 14">
    <name type="scientific">Lecanosticta acicola</name>
    <dbReference type="NCBI Taxonomy" id="111012"/>
    <lineage>
        <taxon>Eukaryota</taxon>
        <taxon>Fungi</taxon>
        <taxon>Dikarya</taxon>
        <taxon>Ascomycota</taxon>
        <taxon>Pezizomycotina</taxon>
        <taxon>Dothideomycetes</taxon>
        <taxon>Dothideomycetidae</taxon>
        <taxon>Mycosphaerellales</taxon>
        <taxon>Mycosphaerellaceae</taxon>
        <taxon>Lecanosticta</taxon>
    </lineage>
</organism>
<dbReference type="PANTHER" id="PTHR11361:SF21">
    <property type="entry name" value="MUTS PROTEIN HOMOLOG 4"/>
    <property type="match status" value="1"/>
</dbReference>
<keyword evidence="5" id="KW-0238">DNA-binding</keyword>
<feature type="compositionally biased region" description="Low complexity" evidence="10">
    <location>
        <begin position="444"/>
        <end position="458"/>
    </location>
</feature>
<dbReference type="Gene3D" id="3.30.420.110">
    <property type="entry name" value="MutS, connector domain"/>
    <property type="match status" value="1"/>
</dbReference>
<dbReference type="EMBL" id="CAVMBE010000006">
    <property type="protein sequence ID" value="CAK3852593.1"/>
    <property type="molecule type" value="Genomic_DNA"/>
</dbReference>
<dbReference type="Pfam" id="PF05188">
    <property type="entry name" value="MutS_II"/>
    <property type="match status" value="1"/>
</dbReference>
<dbReference type="Proteomes" id="UP001296104">
    <property type="component" value="Unassembled WGS sequence"/>
</dbReference>
<proteinExistence type="inferred from homology"/>
<evidence type="ECO:0000256" key="6">
    <source>
        <dbReference type="ARBA" id="ARBA00023254"/>
    </source>
</evidence>
<reference evidence="13" key="1">
    <citation type="submission" date="2023-11" db="EMBL/GenBank/DDBJ databases">
        <authorList>
            <person name="Alioto T."/>
            <person name="Alioto T."/>
            <person name="Gomez Garrido J."/>
        </authorList>
    </citation>
    <scope>NUCLEOTIDE SEQUENCE</scope>
</reference>
<keyword evidence="11" id="KW-0472">Membrane</keyword>
<evidence type="ECO:0000256" key="5">
    <source>
        <dbReference type="ARBA" id="ARBA00023125"/>
    </source>
</evidence>
<feature type="domain" description="DNA mismatch repair proteins mutS family" evidence="12">
    <location>
        <begin position="1066"/>
        <end position="1082"/>
    </location>
</feature>
<keyword evidence="11" id="KW-0812">Transmembrane</keyword>
<evidence type="ECO:0000256" key="2">
    <source>
        <dbReference type="ARBA" id="ARBA00022151"/>
    </source>
</evidence>
<dbReference type="GO" id="GO:0006298">
    <property type="term" value="P:mismatch repair"/>
    <property type="evidence" value="ECO:0007669"/>
    <property type="project" value="InterPro"/>
</dbReference>
<feature type="compositionally biased region" description="Polar residues" evidence="10">
    <location>
        <begin position="385"/>
        <end position="400"/>
    </location>
</feature>
<dbReference type="GO" id="GO:0007131">
    <property type="term" value="P:reciprocal meiotic recombination"/>
    <property type="evidence" value="ECO:0007669"/>
    <property type="project" value="TreeGrafter"/>
</dbReference>
<dbReference type="GO" id="GO:0030983">
    <property type="term" value="F:mismatched DNA binding"/>
    <property type="evidence" value="ECO:0007669"/>
    <property type="project" value="InterPro"/>
</dbReference>
<dbReference type="SMART" id="SM00533">
    <property type="entry name" value="MUTSd"/>
    <property type="match status" value="1"/>
</dbReference>
<dbReference type="PROSITE" id="PS00486">
    <property type="entry name" value="DNA_MISMATCH_REPAIR_2"/>
    <property type="match status" value="1"/>
</dbReference>
<feature type="compositionally biased region" description="Polar residues" evidence="10">
    <location>
        <begin position="1295"/>
        <end position="1310"/>
    </location>
</feature>
<gene>
    <name evidence="13" type="ORF">LECACI_7A001683</name>
</gene>
<dbReference type="FunFam" id="1.10.1420.10:FF:000013">
    <property type="entry name" value="mutS protein homolog 4"/>
    <property type="match status" value="1"/>
</dbReference>
<dbReference type="InterPro" id="IPR045076">
    <property type="entry name" value="MutS"/>
</dbReference>
<feature type="compositionally biased region" description="Low complexity" evidence="10">
    <location>
        <begin position="370"/>
        <end position="384"/>
    </location>
</feature>
<evidence type="ECO:0000256" key="10">
    <source>
        <dbReference type="SAM" id="MobiDB-lite"/>
    </source>
</evidence>
<evidence type="ECO:0000256" key="7">
    <source>
        <dbReference type="ARBA" id="ARBA00025902"/>
    </source>
</evidence>
<name>A0AAI8YTG1_9PEZI</name>
<dbReference type="Gene3D" id="3.40.50.300">
    <property type="entry name" value="P-loop containing nucleotide triphosphate hydrolases"/>
    <property type="match status" value="1"/>
</dbReference>
<keyword evidence="11" id="KW-1133">Transmembrane helix</keyword>
<protein>
    <recommendedName>
        <fullName evidence="2 9">DNA mismatch repair protein MSH3</fullName>
    </recommendedName>
    <alternativeName>
        <fullName evidence="2 9">DNA mismatch repair protein MSH3</fullName>
    </alternativeName>
    <alternativeName>
        <fullName evidence="8">MutS protein homolog 3</fullName>
    </alternativeName>
</protein>
<dbReference type="Pfam" id="PF00488">
    <property type="entry name" value="MutS_V"/>
    <property type="match status" value="1"/>
</dbReference>
<feature type="transmembrane region" description="Helical" evidence="11">
    <location>
        <begin position="327"/>
        <end position="355"/>
    </location>
</feature>
<evidence type="ECO:0000256" key="9">
    <source>
        <dbReference type="ARBA" id="ARBA00073774"/>
    </source>
</evidence>
<dbReference type="Gene3D" id="1.10.1420.10">
    <property type="match status" value="2"/>
</dbReference>
<evidence type="ECO:0000256" key="4">
    <source>
        <dbReference type="ARBA" id="ARBA00022840"/>
    </source>
</evidence>
<dbReference type="GO" id="GO:0140664">
    <property type="term" value="F:ATP-dependent DNA damage sensor activity"/>
    <property type="evidence" value="ECO:0007669"/>
    <property type="project" value="InterPro"/>
</dbReference>
<dbReference type="InterPro" id="IPR036678">
    <property type="entry name" value="MutS_con_dom_sf"/>
</dbReference>
<feature type="compositionally biased region" description="Polar residues" evidence="10">
    <location>
        <begin position="408"/>
        <end position="442"/>
    </location>
</feature>
<evidence type="ECO:0000256" key="8">
    <source>
        <dbReference type="ARBA" id="ARBA00029792"/>
    </source>
</evidence>
<dbReference type="SUPFAM" id="SSF52540">
    <property type="entry name" value="P-loop containing nucleoside triphosphate hydrolases"/>
    <property type="match status" value="1"/>
</dbReference>
<evidence type="ECO:0000256" key="3">
    <source>
        <dbReference type="ARBA" id="ARBA00022741"/>
    </source>
</evidence>
<dbReference type="InterPro" id="IPR007861">
    <property type="entry name" value="DNA_mismatch_repair_MutS_clamp"/>
</dbReference>
<dbReference type="SUPFAM" id="SSF48334">
    <property type="entry name" value="DNA repair protein MutS, domain III"/>
    <property type="match status" value="1"/>
</dbReference>
<feature type="region of interest" description="Disordered" evidence="10">
    <location>
        <begin position="362"/>
        <end position="458"/>
    </location>
</feature>
<keyword evidence="6" id="KW-0469">Meiosis</keyword>
<dbReference type="SMART" id="SM00534">
    <property type="entry name" value="MUTSac"/>
    <property type="match status" value="1"/>
</dbReference>
<dbReference type="InterPro" id="IPR000432">
    <property type="entry name" value="DNA_mismatch_repair_MutS_C"/>
</dbReference>